<keyword evidence="3" id="KW-1185">Reference proteome</keyword>
<evidence type="ECO:0000313" key="2">
    <source>
        <dbReference type="EMBL" id="MFB9950910.1"/>
    </source>
</evidence>
<reference evidence="2 3" key="1">
    <citation type="submission" date="2024-09" db="EMBL/GenBank/DDBJ databases">
        <authorList>
            <person name="Sun Q."/>
            <person name="Mori K."/>
        </authorList>
    </citation>
    <scope>NUCLEOTIDE SEQUENCE [LARGE SCALE GENOMIC DNA]</scope>
    <source>
        <strain evidence="2 3">TBRC 4938</strain>
    </source>
</reference>
<gene>
    <name evidence="2" type="ORF">ACFFP0_18830</name>
</gene>
<dbReference type="RefSeq" id="WP_377263670.1">
    <property type="nucleotide sequence ID" value="NZ_JBHMAA010000021.1"/>
</dbReference>
<dbReference type="EMBL" id="JBHMAA010000021">
    <property type="protein sequence ID" value="MFB9950910.1"/>
    <property type="molecule type" value="Genomic_DNA"/>
</dbReference>
<proteinExistence type="predicted"/>
<dbReference type="Proteomes" id="UP001589692">
    <property type="component" value="Unassembled WGS sequence"/>
</dbReference>
<feature type="transmembrane region" description="Helical" evidence="1">
    <location>
        <begin position="50"/>
        <end position="70"/>
    </location>
</feature>
<accession>A0ABV6AJW9</accession>
<evidence type="ECO:0000256" key="1">
    <source>
        <dbReference type="SAM" id="Phobius"/>
    </source>
</evidence>
<keyword evidence="1" id="KW-0812">Transmembrane</keyword>
<sequence length="121" mass="13868">MAFFRTRAGWQASIIFFCGTVVLVFAHGTDAHERILNFLHRYEAFELDELLLVLDVVGLMSIVYACLRLLDLRQEKRRRDQAEARADWMARHDALTGLYNRYACVSAWNIDPSGGVTGVQF</sequence>
<name>A0ABV6AJW9_9HYPH</name>
<evidence type="ECO:0008006" key="4">
    <source>
        <dbReference type="Google" id="ProtNLM"/>
    </source>
</evidence>
<keyword evidence="1" id="KW-0472">Membrane</keyword>
<organism evidence="2 3">
    <name type="scientific">Rhizobium puerariae</name>
    <dbReference type="NCBI Taxonomy" id="1585791"/>
    <lineage>
        <taxon>Bacteria</taxon>
        <taxon>Pseudomonadati</taxon>
        <taxon>Pseudomonadota</taxon>
        <taxon>Alphaproteobacteria</taxon>
        <taxon>Hyphomicrobiales</taxon>
        <taxon>Rhizobiaceae</taxon>
        <taxon>Rhizobium/Agrobacterium group</taxon>
        <taxon>Rhizobium</taxon>
    </lineage>
</organism>
<evidence type="ECO:0000313" key="3">
    <source>
        <dbReference type="Proteomes" id="UP001589692"/>
    </source>
</evidence>
<comment type="caution">
    <text evidence="2">The sequence shown here is derived from an EMBL/GenBank/DDBJ whole genome shotgun (WGS) entry which is preliminary data.</text>
</comment>
<protein>
    <recommendedName>
        <fullName evidence="4">GGDEF domain-containing protein</fullName>
    </recommendedName>
</protein>
<keyword evidence="1" id="KW-1133">Transmembrane helix</keyword>